<accession>A0ABV6MH65</accession>
<organism evidence="1 2">
    <name type="scientific">Phytohabitans kaempferiae</name>
    <dbReference type="NCBI Taxonomy" id="1620943"/>
    <lineage>
        <taxon>Bacteria</taxon>
        <taxon>Bacillati</taxon>
        <taxon>Actinomycetota</taxon>
        <taxon>Actinomycetes</taxon>
        <taxon>Micromonosporales</taxon>
        <taxon>Micromonosporaceae</taxon>
    </lineage>
</organism>
<dbReference type="Proteomes" id="UP001589867">
    <property type="component" value="Unassembled WGS sequence"/>
</dbReference>
<sequence length="129" mass="14165">MRAVVRPTGIQLLARAQDAGVTLTRTGTGIDLDGPADARPLIAARRDRQPLLRNAFWLYTGAARLLDWRTEHRATVIARTELCHLCDQPTVLLDPFDRQPCHKTCAEAALTPAAVVGPVAYRDRAERAA</sequence>
<comment type="caution">
    <text evidence="1">The sequence shown here is derived from an EMBL/GenBank/DDBJ whole genome shotgun (WGS) entry which is preliminary data.</text>
</comment>
<reference evidence="1 2" key="1">
    <citation type="submission" date="2024-09" db="EMBL/GenBank/DDBJ databases">
        <authorList>
            <person name="Sun Q."/>
            <person name="Mori K."/>
        </authorList>
    </citation>
    <scope>NUCLEOTIDE SEQUENCE [LARGE SCALE GENOMIC DNA]</scope>
    <source>
        <strain evidence="1 2">TBRC 3947</strain>
    </source>
</reference>
<evidence type="ECO:0000313" key="1">
    <source>
        <dbReference type="EMBL" id="MFC0533949.1"/>
    </source>
</evidence>
<keyword evidence="2" id="KW-1185">Reference proteome</keyword>
<evidence type="ECO:0000313" key="2">
    <source>
        <dbReference type="Proteomes" id="UP001589867"/>
    </source>
</evidence>
<dbReference type="EMBL" id="JBHLUH010000094">
    <property type="protein sequence ID" value="MFC0533949.1"/>
    <property type="molecule type" value="Genomic_DNA"/>
</dbReference>
<dbReference type="RefSeq" id="WP_377262200.1">
    <property type="nucleotide sequence ID" value="NZ_JBHLUH010000094.1"/>
</dbReference>
<gene>
    <name evidence="1" type="ORF">ACFFIA_40755</name>
</gene>
<name>A0ABV6MH65_9ACTN</name>
<proteinExistence type="predicted"/>
<protein>
    <submittedName>
        <fullName evidence="1">Uncharacterized protein</fullName>
    </submittedName>
</protein>